<evidence type="ECO:0000313" key="3">
    <source>
        <dbReference type="Proteomes" id="UP000886595"/>
    </source>
</evidence>
<reference evidence="2 3" key="1">
    <citation type="submission" date="2020-02" db="EMBL/GenBank/DDBJ databases">
        <authorList>
            <person name="Ma Q."/>
            <person name="Huang Y."/>
            <person name="Song X."/>
            <person name="Pei D."/>
        </authorList>
    </citation>
    <scope>NUCLEOTIDE SEQUENCE [LARGE SCALE GENOMIC DNA]</scope>
    <source>
        <strain evidence="2">Sxm20200214</strain>
        <tissue evidence="2">Leaf</tissue>
    </source>
</reference>
<evidence type="ECO:0000256" key="1">
    <source>
        <dbReference type="SAM" id="MobiDB-lite"/>
    </source>
</evidence>
<feature type="compositionally biased region" description="Basic and acidic residues" evidence="1">
    <location>
        <begin position="40"/>
        <end position="83"/>
    </location>
</feature>
<accession>A0A8X7SFI5</accession>
<dbReference type="Proteomes" id="UP000886595">
    <property type="component" value="Unassembled WGS sequence"/>
</dbReference>
<feature type="region of interest" description="Disordered" evidence="1">
    <location>
        <begin position="31"/>
        <end position="93"/>
    </location>
</feature>
<gene>
    <name evidence="2" type="ORF">Bca52824_025393</name>
</gene>
<name>A0A8X7SFI5_BRACI</name>
<comment type="caution">
    <text evidence="2">The sequence shown here is derived from an EMBL/GenBank/DDBJ whole genome shotgun (WGS) entry which is preliminary data.</text>
</comment>
<evidence type="ECO:0000313" key="2">
    <source>
        <dbReference type="EMBL" id="KAG2305645.1"/>
    </source>
</evidence>
<dbReference type="AlphaFoldDB" id="A0A8X7SFI5"/>
<keyword evidence="3" id="KW-1185">Reference proteome</keyword>
<organism evidence="2 3">
    <name type="scientific">Brassica carinata</name>
    <name type="common">Ethiopian mustard</name>
    <name type="synonym">Abyssinian cabbage</name>
    <dbReference type="NCBI Taxonomy" id="52824"/>
    <lineage>
        <taxon>Eukaryota</taxon>
        <taxon>Viridiplantae</taxon>
        <taxon>Streptophyta</taxon>
        <taxon>Embryophyta</taxon>
        <taxon>Tracheophyta</taxon>
        <taxon>Spermatophyta</taxon>
        <taxon>Magnoliopsida</taxon>
        <taxon>eudicotyledons</taxon>
        <taxon>Gunneridae</taxon>
        <taxon>Pentapetalae</taxon>
        <taxon>rosids</taxon>
        <taxon>malvids</taxon>
        <taxon>Brassicales</taxon>
        <taxon>Brassicaceae</taxon>
        <taxon>Brassiceae</taxon>
        <taxon>Brassica</taxon>
    </lineage>
</organism>
<dbReference type="EMBL" id="JAAMPC010000006">
    <property type="protein sequence ID" value="KAG2305645.1"/>
    <property type="molecule type" value="Genomic_DNA"/>
</dbReference>
<feature type="compositionally biased region" description="Acidic residues" evidence="1">
    <location>
        <begin position="84"/>
        <end position="93"/>
    </location>
</feature>
<sequence length="93" mass="10314">MMIGKWLGSVRAAGKFEGLYYGARTMVGKASNRAGVHGSRPPDAKSLDNEEEIRERINKGKEDKEQKRRETEKKVEGSQRESTGDDDASSSAR</sequence>
<dbReference type="OrthoDB" id="1677442at2759"/>
<proteinExistence type="predicted"/>
<protein>
    <submittedName>
        <fullName evidence="2">Uncharacterized protein</fullName>
    </submittedName>
</protein>